<dbReference type="CDD" id="cd05797">
    <property type="entry name" value="Ribosomal_L10"/>
    <property type="match status" value="1"/>
</dbReference>
<accession>A0A6J7RRU9</accession>
<dbReference type="AlphaFoldDB" id="A0A6J7RRU9"/>
<feature type="compositionally biased region" description="Low complexity" evidence="4">
    <location>
        <begin position="239"/>
        <end position="253"/>
    </location>
</feature>
<dbReference type="Gene3D" id="6.10.250.290">
    <property type="match status" value="1"/>
</dbReference>
<feature type="region of interest" description="Disordered" evidence="4">
    <location>
        <begin position="174"/>
        <end position="253"/>
    </location>
</feature>
<dbReference type="GO" id="GO:0006412">
    <property type="term" value="P:translation"/>
    <property type="evidence" value="ECO:0007669"/>
    <property type="project" value="InterPro"/>
</dbReference>
<name>A0A6J7RRU9_9ZZZZ</name>
<reference evidence="7" key="1">
    <citation type="submission" date="2020-05" db="EMBL/GenBank/DDBJ databases">
        <authorList>
            <person name="Chiriac C."/>
            <person name="Salcher M."/>
            <person name="Ghai R."/>
            <person name="Kavagutti S V."/>
        </authorList>
    </citation>
    <scope>NUCLEOTIDE SEQUENCE</scope>
</reference>
<keyword evidence="2" id="KW-0689">Ribosomal protein</keyword>
<dbReference type="GO" id="GO:0015934">
    <property type="term" value="C:large ribosomal subunit"/>
    <property type="evidence" value="ECO:0007669"/>
    <property type="project" value="InterPro"/>
</dbReference>
<dbReference type="InterPro" id="IPR002363">
    <property type="entry name" value="Ribosomal_uL10_CS_bac"/>
</dbReference>
<dbReference type="Gene3D" id="3.30.70.1730">
    <property type="match status" value="1"/>
</dbReference>
<protein>
    <submittedName>
        <fullName evidence="7">Unannotated protein</fullName>
    </submittedName>
</protein>
<dbReference type="SUPFAM" id="SSF160369">
    <property type="entry name" value="Ribosomal protein L10-like"/>
    <property type="match status" value="1"/>
</dbReference>
<dbReference type="Pfam" id="PF00466">
    <property type="entry name" value="Ribosomal_L10"/>
    <property type="match status" value="1"/>
</dbReference>
<dbReference type="EMBL" id="CAFBPM010000025">
    <property type="protein sequence ID" value="CAB5031504.1"/>
    <property type="molecule type" value="Genomic_DNA"/>
</dbReference>
<dbReference type="PROSITE" id="PS01109">
    <property type="entry name" value="RIBOSOMAL_L10"/>
    <property type="match status" value="1"/>
</dbReference>
<evidence type="ECO:0000256" key="3">
    <source>
        <dbReference type="ARBA" id="ARBA00023274"/>
    </source>
</evidence>
<dbReference type="NCBIfam" id="NF000955">
    <property type="entry name" value="PRK00099.1-1"/>
    <property type="match status" value="1"/>
</dbReference>
<comment type="similarity">
    <text evidence="1">Belongs to the universal ribosomal protein uL10 family.</text>
</comment>
<dbReference type="EMBL" id="CAFBLT010000001">
    <property type="protein sequence ID" value="CAB4870382.1"/>
    <property type="molecule type" value="Genomic_DNA"/>
</dbReference>
<dbReference type="InterPro" id="IPR043141">
    <property type="entry name" value="Ribosomal_uL10-like_sf"/>
</dbReference>
<dbReference type="PANTHER" id="PTHR11560">
    <property type="entry name" value="39S RIBOSOMAL PROTEIN L10, MITOCHONDRIAL"/>
    <property type="match status" value="1"/>
</dbReference>
<dbReference type="GO" id="GO:0003735">
    <property type="term" value="F:structural constituent of ribosome"/>
    <property type="evidence" value="ECO:0007669"/>
    <property type="project" value="InterPro"/>
</dbReference>
<feature type="compositionally biased region" description="Low complexity" evidence="4">
    <location>
        <begin position="185"/>
        <end position="195"/>
    </location>
</feature>
<dbReference type="EMBL" id="CAFABE010000001">
    <property type="protein sequence ID" value="CAB4815435.1"/>
    <property type="molecule type" value="Genomic_DNA"/>
</dbReference>
<dbReference type="HAMAP" id="MF_00362">
    <property type="entry name" value="Ribosomal_uL10"/>
    <property type="match status" value="1"/>
</dbReference>
<feature type="compositionally biased region" description="Pro residues" evidence="4">
    <location>
        <begin position="174"/>
        <end position="184"/>
    </location>
</feature>
<evidence type="ECO:0000256" key="2">
    <source>
        <dbReference type="ARBA" id="ARBA00022980"/>
    </source>
</evidence>
<evidence type="ECO:0000256" key="1">
    <source>
        <dbReference type="ARBA" id="ARBA00008889"/>
    </source>
</evidence>
<gene>
    <name evidence="5" type="ORF">UFOPK3164_00020</name>
    <name evidence="6" type="ORF">UFOPK3427_00752</name>
    <name evidence="7" type="ORF">UFOPK4112_01702</name>
</gene>
<feature type="compositionally biased region" description="Low complexity" evidence="4">
    <location>
        <begin position="212"/>
        <end position="222"/>
    </location>
</feature>
<feature type="compositionally biased region" description="Acidic residues" evidence="4">
    <location>
        <begin position="223"/>
        <end position="238"/>
    </location>
</feature>
<sequence length="253" mass="26277">MEEPRPEKIAVIDEVRERLEGSSASVVTEYRGLTVAEMADLRKNLRAVGGDYKVFKNTLVRRALQGTANESLAEFLVGPTAIAFIEGDPSAVAKALKEFSTANPALVIKGGVFEGSPLTAAALKTLADLPSREVLLSQLAGLFASPMQQLAGLMKAVPQSFAYGLKALIETKPAPAPAASPEPEAPVASDEPAPSAHEEAPATVPDESEVVDQAAAPEAVSEAPEEAEAQAVVEEEVAAEVADAPDQAPADEA</sequence>
<evidence type="ECO:0000256" key="4">
    <source>
        <dbReference type="SAM" id="MobiDB-lite"/>
    </source>
</evidence>
<evidence type="ECO:0000313" key="5">
    <source>
        <dbReference type="EMBL" id="CAB4815435.1"/>
    </source>
</evidence>
<organism evidence="7">
    <name type="scientific">freshwater metagenome</name>
    <dbReference type="NCBI Taxonomy" id="449393"/>
    <lineage>
        <taxon>unclassified sequences</taxon>
        <taxon>metagenomes</taxon>
        <taxon>ecological metagenomes</taxon>
    </lineage>
</organism>
<evidence type="ECO:0000313" key="7">
    <source>
        <dbReference type="EMBL" id="CAB5031504.1"/>
    </source>
</evidence>
<dbReference type="InterPro" id="IPR022973">
    <property type="entry name" value="Ribosomal_uL10_bac"/>
</dbReference>
<dbReference type="InterPro" id="IPR047865">
    <property type="entry name" value="Ribosomal_uL10_bac_type"/>
</dbReference>
<dbReference type="InterPro" id="IPR001790">
    <property type="entry name" value="Ribosomal_uL10"/>
</dbReference>
<keyword evidence="3" id="KW-0687">Ribonucleoprotein</keyword>
<proteinExistence type="inferred from homology"/>
<evidence type="ECO:0000313" key="6">
    <source>
        <dbReference type="EMBL" id="CAB4870382.1"/>
    </source>
</evidence>